<proteinExistence type="inferred from homology"/>
<dbReference type="GO" id="GO:0016020">
    <property type="term" value="C:membrane"/>
    <property type="evidence" value="ECO:0007669"/>
    <property type="project" value="UniProtKB-SubCell"/>
</dbReference>
<dbReference type="PANTHER" id="PTHR12763">
    <property type="match status" value="1"/>
</dbReference>
<sequence>MPWLLGGFALLALGWFGLRAFVQASPAQLGRALVWFLAVLGAALLGLMLLAGRGGTAFSALILVGPALWRWFQGWRARTAFSRAGGQETGVETATLEMRLDLTTGEMRGRVRRGRFAGRDLSGLDEEGLRALLADCETTDPESVPLIEAWLDRVHPDWRSGPPLDEAQAFDLLNLSPGATEAEIKAAHRRAMLRAHPDHGGDEALAARLNAARDLLLRHRSAP</sequence>
<reference evidence="8 9" key="1">
    <citation type="submission" date="2019-01" db="EMBL/GenBank/DDBJ databases">
        <authorList>
            <person name="Chen W.-M."/>
        </authorList>
    </citation>
    <scope>NUCLEOTIDE SEQUENCE [LARGE SCALE GENOMIC DNA]</scope>
    <source>
        <strain evidence="8 9">CCP-6</strain>
    </source>
</reference>
<dbReference type="AlphaFoldDB" id="A0A437MH93"/>
<accession>A0A437MH93</accession>
<name>A0A437MH93_9PROT</name>
<dbReference type="SMART" id="SM00271">
    <property type="entry name" value="DnaJ"/>
    <property type="match status" value="1"/>
</dbReference>
<comment type="subcellular location">
    <subcellularLocation>
        <location evidence="1">Membrane</location>
        <topology evidence="1">Single-pass membrane protein</topology>
    </subcellularLocation>
</comment>
<evidence type="ECO:0000256" key="3">
    <source>
        <dbReference type="ARBA" id="ARBA00022989"/>
    </source>
</evidence>
<evidence type="ECO:0000313" key="9">
    <source>
        <dbReference type="Proteomes" id="UP000282957"/>
    </source>
</evidence>
<keyword evidence="2 6" id="KW-0812">Transmembrane</keyword>
<dbReference type="CDD" id="cd06257">
    <property type="entry name" value="DnaJ"/>
    <property type="match status" value="1"/>
</dbReference>
<evidence type="ECO:0000256" key="6">
    <source>
        <dbReference type="SAM" id="Phobius"/>
    </source>
</evidence>
<evidence type="ECO:0000256" key="4">
    <source>
        <dbReference type="ARBA" id="ARBA00023136"/>
    </source>
</evidence>
<dbReference type="SUPFAM" id="SSF46565">
    <property type="entry name" value="Chaperone J-domain"/>
    <property type="match status" value="1"/>
</dbReference>
<evidence type="ECO:0000256" key="5">
    <source>
        <dbReference type="ARBA" id="ARBA00038105"/>
    </source>
</evidence>
<dbReference type="PANTHER" id="PTHR12763:SF28">
    <property type="entry name" value="GEO10507P1-RELATED"/>
    <property type="match status" value="1"/>
</dbReference>
<keyword evidence="4 6" id="KW-0472">Membrane</keyword>
<feature type="domain" description="J" evidence="7">
    <location>
        <begin position="168"/>
        <end position="221"/>
    </location>
</feature>
<dbReference type="RefSeq" id="WP_127787648.1">
    <property type="nucleotide sequence ID" value="NZ_SACL01000003.1"/>
</dbReference>
<evidence type="ECO:0000259" key="7">
    <source>
        <dbReference type="PROSITE" id="PS50076"/>
    </source>
</evidence>
<comment type="caution">
    <text evidence="8">The sequence shown here is derived from an EMBL/GenBank/DDBJ whole genome shotgun (WGS) entry which is preliminary data.</text>
</comment>
<gene>
    <name evidence="8" type="ORF">EOD42_11445</name>
</gene>
<dbReference type="Proteomes" id="UP000282957">
    <property type="component" value="Unassembled WGS sequence"/>
</dbReference>
<dbReference type="Pfam" id="PF00226">
    <property type="entry name" value="DnaJ"/>
    <property type="match status" value="1"/>
</dbReference>
<organism evidence="8 9">
    <name type="scientific">Rhodovarius crocodyli</name>
    <dbReference type="NCBI Taxonomy" id="1979269"/>
    <lineage>
        <taxon>Bacteria</taxon>
        <taxon>Pseudomonadati</taxon>
        <taxon>Pseudomonadota</taxon>
        <taxon>Alphaproteobacteria</taxon>
        <taxon>Acetobacterales</taxon>
        <taxon>Roseomonadaceae</taxon>
        <taxon>Rhodovarius</taxon>
    </lineage>
</organism>
<feature type="transmembrane region" description="Helical" evidence="6">
    <location>
        <begin position="34"/>
        <end position="52"/>
    </location>
</feature>
<keyword evidence="3 6" id="KW-1133">Transmembrane helix</keyword>
<dbReference type="OrthoDB" id="9811070at2"/>
<dbReference type="EMBL" id="SACL01000003">
    <property type="protein sequence ID" value="RVT97001.1"/>
    <property type="molecule type" value="Genomic_DNA"/>
</dbReference>
<dbReference type="InterPro" id="IPR036869">
    <property type="entry name" value="J_dom_sf"/>
</dbReference>
<dbReference type="PROSITE" id="PS50076">
    <property type="entry name" value="DNAJ_2"/>
    <property type="match status" value="1"/>
</dbReference>
<dbReference type="Gene3D" id="1.10.287.110">
    <property type="entry name" value="DnaJ domain"/>
    <property type="match status" value="1"/>
</dbReference>
<evidence type="ECO:0000313" key="8">
    <source>
        <dbReference type="EMBL" id="RVT97001.1"/>
    </source>
</evidence>
<evidence type="ECO:0000256" key="2">
    <source>
        <dbReference type="ARBA" id="ARBA00022692"/>
    </source>
</evidence>
<dbReference type="InterPro" id="IPR001623">
    <property type="entry name" value="DnaJ_domain"/>
</dbReference>
<comment type="similarity">
    <text evidence="5">Belongs to the TIM14 family.</text>
</comment>
<protein>
    <submittedName>
        <fullName evidence="8">Molecular chaperone DnaJ</fullName>
    </submittedName>
</protein>
<keyword evidence="9" id="KW-1185">Reference proteome</keyword>
<evidence type="ECO:0000256" key="1">
    <source>
        <dbReference type="ARBA" id="ARBA00004167"/>
    </source>
</evidence>